<dbReference type="InterPro" id="IPR018062">
    <property type="entry name" value="HTH_AraC-typ_CS"/>
</dbReference>
<dbReference type="InterPro" id="IPR032783">
    <property type="entry name" value="AraC_lig"/>
</dbReference>
<dbReference type="eggNOG" id="COG2207">
    <property type="taxonomic scope" value="Bacteria"/>
</dbReference>
<evidence type="ECO:0000256" key="1">
    <source>
        <dbReference type="ARBA" id="ARBA00023015"/>
    </source>
</evidence>
<dbReference type="OrthoDB" id="9783876at2"/>
<dbReference type="EMBL" id="CP000749">
    <property type="protein sequence ID" value="ABR71415.1"/>
    <property type="molecule type" value="Genomic_DNA"/>
</dbReference>
<dbReference type="KEGG" id="mmw:Mmwyl1_2496"/>
<evidence type="ECO:0000259" key="4">
    <source>
        <dbReference type="PROSITE" id="PS01124"/>
    </source>
</evidence>
<dbReference type="STRING" id="400668.Mmwyl1_2496"/>
<dbReference type="GO" id="GO:0003700">
    <property type="term" value="F:DNA-binding transcription factor activity"/>
    <property type="evidence" value="ECO:0007669"/>
    <property type="project" value="InterPro"/>
</dbReference>
<proteinExistence type="predicted"/>
<dbReference type="AlphaFoldDB" id="A6VY86"/>
<dbReference type="Pfam" id="PF12833">
    <property type="entry name" value="HTH_18"/>
    <property type="match status" value="1"/>
</dbReference>
<dbReference type="InterPro" id="IPR018060">
    <property type="entry name" value="HTH_AraC"/>
</dbReference>
<dbReference type="InterPro" id="IPR050204">
    <property type="entry name" value="AraC_XylS_family_regulators"/>
</dbReference>
<dbReference type="PROSITE" id="PS01124">
    <property type="entry name" value="HTH_ARAC_FAMILY_2"/>
    <property type="match status" value="1"/>
</dbReference>
<dbReference type="PANTHER" id="PTHR46796">
    <property type="entry name" value="HTH-TYPE TRANSCRIPTIONAL ACTIVATOR RHAS-RELATED"/>
    <property type="match status" value="1"/>
</dbReference>
<dbReference type="Gene3D" id="1.10.10.60">
    <property type="entry name" value="Homeodomain-like"/>
    <property type="match status" value="2"/>
</dbReference>
<keyword evidence="3" id="KW-0804">Transcription</keyword>
<dbReference type="SUPFAM" id="SSF46689">
    <property type="entry name" value="Homeodomain-like"/>
    <property type="match status" value="2"/>
</dbReference>
<keyword evidence="2" id="KW-0238">DNA-binding</keyword>
<dbReference type="PANTHER" id="PTHR46796:SF7">
    <property type="entry name" value="ARAC FAMILY TRANSCRIPTIONAL REGULATOR"/>
    <property type="match status" value="1"/>
</dbReference>
<dbReference type="GO" id="GO:0043565">
    <property type="term" value="F:sequence-specific DNA binding"/>
    <property type="evidence" value="ECO:0007669"/>
    <property type="project" value="InterPro"/>
</dbReference>
<protein>
    <submittedName>
        <fullName evidence="5">Helix-turn-helix-domain containing protein AraC type</fullName>
    </submittedName>
</protein>
<dbReference type="InterPro" id="IPR009057">
    <property type="entry name" value="Homeodomain-like_sf"/>
</dbReference>
<name>A6VY86_MARMS</name>
<dbReference type="SMART" id="SM00342">
    <property type="entry name" value="HTH_ARAC"/>
    <property type="match status" value="1"/>
</dbReference>
<dbReference type="Pfam" id="PF12852">
    <property type="entry name" value="Cupin_6"/>
    <property type="match status" value="1"/>
</dbReference>
<sequence length="308" mass="33728">MDPLTDIITGLHIREANFTRMDASAPWGVKSNGEHGINFVLLVRGSAILTTPSSSEAIALSSGDVFLLMGDAPYQLFDHEKSTLIDCVEVERLRRGNSIEIGGGGSVTSFISASFDLHAIEAQPLLHVLPELLHLKLDQRRSLAFQSVIEMLALETESPGLGSEALVSRLFELLFVHAIRAYSMQPGGPTQGWLSAFANRNLRQALEAMHRAPEQVWTVESLAHTAGMSRSSFAACFKAVVGQSPLDYLTRWRIYCATRLLQHGNLTLSEISSQVGYESVSAFSRVFVRITAKTPGAFRKSIVEAKQN</sequence>
<dbReference type="HOGENOM" id="CLU_000445_81_0_6"/>
<accession>A6VY86</accession>
<evidence type="ECO:0000256" key="3">
    <source>
        <dbReference type="ARBA" id="ARBA00023163"/>
    </source>
</evidence>
<dbReference type="PROSITE" id="PS00041">
    <property type="entry name" value="HTH_ARAC_FAMILY_1"/>
    <property type="match status" value="2"/>
</dbReference>
<evidence type="ECO:0000256" key="2">
    <source>
        <dbReference type="ARBA" id="ARBA00023125"/>
    </source>
</evidence>
<reference evidence="5" key="1">
    <citation type="submission" date="2007-06" db="EMBL/GenBank/DDBJ databases">
        <title>Complete sequence of Marinomonas sp. MWYL1.</title>
        <authorList>
            <consortium name="US DOE Joint Genome Institute"/>
            <person name="Copeland A."/>
            <person name="Lucas S."/>
            <person name="Lapidus A."/>
            <person name="Barry K."/>
            <person name="Glavina del Rio T."/>
            <person name="Dalin E."/>
            <person name="Tice H."/>
            <person name="Pitluck S."/>
            <person name="Kiss H."/>
            <person name="Brettin T."/>
            <person name="Bruce D."/>
            <person name="Detter J.C."/>
            <person name="Han C."/>
            <person name="Schmutz J."/>
            <person name="Larimer F."/>
            <person name="Land M."/>
            <person name="Hauser L."/>
            <person name="Kyrpides N."/>
            <person name="Kim E."/>
            <person name="Johnston A.W.B."/>
            <person name="Todd J.D."/>
            <person name="Rogers R."/>
            <person name="Wexler M."/>
            <person name="Bond P.L."/>
            <person name="Li Y."/>
            <person name="Richardson P."/>
        </authorList>
    </citation>
    <scope>NUCLEOTIDE SEQUENCE [LARGE SCALE GENOMIC DNA]</scope>
    <source>
        <strain evidence="5">MWYL1</strain>
    </source>
</reference>
<organism evidence="5">
    <name type="scientific">Marinomonas sp. (strain MWYL1)</name>
    <dbReference type="NCBI Taxonomy" id="400668"/>
    <lineage>
        <taxon>Bacteria</taxon>
        <taxon>Pseudomonadati</taxon>
        <taxon>Pseudomonadota</taxon>
        <taxon>Gammaproteobacteria</taxon>
        <taxon>Oceanospirillales</taxon>
        <taxon>Oceanospirillaceae</taxon>
        <taxon>Marinomonas</taxon>
    </lineage>
</organism>
<evidence type="ECO:0000313" key="5">
    <source>
        <dbReference type="EMBL" id="ABR71415.1"/>
    </source>
</evidence>
<feature type="domain" description="HTH araC/xylS-type" evidence="4">
    <location>
        <begin position="203"/>
        <end position="301"/>
    </location>
</feature>
<keyword evidence="1" id="KW-0805">Transcription regulation</keyword>
<gene>
    <name evidence="5" type="ordered locus">Mmwyl1_2496</name>
</gene>